<dbReference type="GeneID" id="36569503"/>
<dbReference type="OrthoDB" id="6509908at2759"/>
<dbReference type="Proteomes" id="UP000241818">
    <property type="component" value="Unassembled WGS sequence"/>
</dbReference>
<keyword evidence="4" id="KW-0472">Membrane</keyword>
<evidence type="ECO:0000256" key="2">
    <source>
        <dbReference type="ARBA" id="ARBA00006727"/>
    </source>
</evidence>
<evidence type="ECO:0000313" key="7">
    <source>
        <dbReference type="Proteomes" id="UP000241818"/>
    </source>
</evidence>
<comment type="subcellular location">
    <subcellularLocation>
        <location evidence="1">Membrane</location>
        <topology evidence="1">Multi-pass membrane protein</topology>
    </subcellularLocation>
</comment>
<feature type="transmembrane region" description="Helical" evidence="4">
    <location>
        <begin position="399"/>
        <end position="418"/>
    </location>
</feature>
<protein>
    <recommendedName>
        <fullName evidence="5">Major facilitator superfamily (MFS) profile domain-containing protein</fullName>
    </recommendedName>
</protein>
<dbReference type="PANTHER" id="PTHR11360">
    <property type="entry name" value="MONOCARBOXYLATE TRANSPORTER"/>
    <property type="match status" value="1"/>
</dbReference>
<dbReference type="Gene3D" id="1.20.1250.20">
    <property type="entry name" value="MFS general substrate transporter like domains"/>
    <property type="match status" value="2"/>
</dbReference>
<dbReference type="EMBL" id="KZ679020">
    <property type="protein sequence ID" value="PSS06703.1"/>
    <property type="molecule type" value="Genomic_DNA"/>
</dbReference>
<dbReference type="Pfam" id="PF07690">
    <property type="entry name" value="MFS_1"/>
    <property type="match status" value="1"/>
</dbReference>
<dbReference type="GO" id="GO:0016020">
    <property type="term" value="C:membrane"/>
    <property type="evidence" value="ECO:0007669"/>
    <property type="project" value="UniProtKB-SubCell"/>
</dbReference>
<evidence type="ECO:0000259" key="5">
    <source>
        <dbReference type="PROSITE" id="PS50850"/>
    </source>
</evidence>
<dbReference type="AlphaFoldDB" id="A0A2T3AP44"/>
<feature type="transmembrane region" description="Helical" evidence="4">
    <location>
        <begin position="170"/>
        <end position="189"/>
    </location>
</feature>
<dbReference type="InParanoid" id="A0A2T3AP44"/>
<accession>A0A2T3AP44</accession>
<evidence type="ECO:0000313" key="6">
    <source>
        <dbReference type="EMBL" id="PSS06703.1"/>
    </source>
</evidence>
<gene>
    <name evidence="6" type="ORF">M430DRAFT_111218</name>
</gene>
<dbReference type="PANTHER" id="PTHR11360:SF234">
    <property type="entry name" value="MFS-TYPE TRANSPORTER DBAD-RELATED"/>
    <property type="match status" value="1"/>
</dbReference>
<feature type="compositionally biased region" description="Low complexity" evidence="3">
    <location>
        <begin position="12"/>
        <end position="24"/>
    </location>
</feature>
<keyword evidence="4" id="KW-1133">Transmembrane helix</keyword>
<dbReference type="RefSeq" id="XP_024716433.1">
    <property type="nucleotide sequence ID" value="XM_024861422.1"/>
</dbReference>
<dbReference type="InterPro" id="IPR011701">
    <property type="entry name" value="MFS"/>
</dbReference>
<feature type="domain" description="Major facilitator superfamily (MFS) profile" evidence="5">
    <location>
        <begin position="43"/>
        <end position="423"/>
    </location>
</feature>
<sequence>MADEEKTLDVGSASASAESSSISAPPAPQPPPIIDPIPDGGVRAWLQVLGSFFLFLNSWGIVNTFGVYQTYYATALPESPSDISWIGSIQAYLLLLVGVATGPLFDAGYFRHLLFAGSFLVVFGMMMTSICTRYWEVMLAQAVCVGVGCGCLFVPSVAIIATYFSRKKAFATGLAASGSSLGGVIYPIVFHRLQPTIGFGWATRILGFIMLATLSISLLGMRTRLPPGPARKLLDIGALHEPPFVLFTSGMFFGFMGLYIPFFYVQSFAIETNVMRPDLAFYMLAVMNGASVFGRIIPNFVADRVGPLNILLPGTLAACVLAFGWLGIESSAGLIVFCVLYGFFSGCFVSIPPTVVVTLSPNPSVIGTRIGMCFAICGLGILIGTPVAGTLVRKYGFDAAIGFTGAAVAIGTLILFAARTSKVGFRVKVIT</sequence>
<comment type="similarity">
    <text evidence="2">Belongs to the major facilitator superfamily. Monocarboxylate porter (TC 2.A.1.13) family.</text>
</comment>
<dbReference type="InterPro" id="IPR050327">
    <property type="entry name" value="Proton-linked_MCT"/>
</dbReference>
<evidence type="ECO:0000256" key="3">
    <source>
        <dbReference type="SAM" id="MobiDB-lite"/>
    </source>
</evidence>
<feature type="transmembrane region" description="Helical" evidence="4">
    <location>
        <begin position="83"/>
        <end position="105"/>
    </location>
</feature>
<feature type="region of interest" description="Disordered" evidence="3">
    <location>
        <begin position="1"/>
        <end position="33"/>
    </location>
</feature>
<feature type="transmembrane region" description="Helical" evidence="4">
    <location>
        <begin position="201"/>
        <end position="221"/>
    </location>
</feature>
<keyword evidence="7" id="KW-1185">Reference proteome</keyword>
<feature type="transmembrane region" description="Helical" evidence="4">
    <location>
        <begin position="138"/>
        <end position="163"/>
    </location>
</feature>
<proteinExistence type="inferred from homology"/>
<dbReference type="InterPro" id="IPR020846">
    <property type="entry name" value="MFS_dom"/>
</dbReference>
<dbReference type="PROSITE" id="PS50850">
    <property type="entry name" value="MFS"/>
    <property type="match status" value="1"/>
</dbReference>
<feature type="transmembrane region" description="Helical" evidence="4">
    <location>
        <begin position="242"/>
        <end position="264"/>
    </location>
</feature>
<evidence type="ECO:0000256" key="1">
    <source>
        <dbReference type="ARBA" id="ARBA00004141"/>
    </source>
</evidence>
<name>A0A2T3AP44_AMORE</name>
<feature type="transmembrane region" description="Helical" evidence="4">
    <location>
        <begin position="371"/>
        <end position="393"/>
    </location>
</feature>
<feature type="transmembrane region" description="Helical" evidence="4">
    <location>
        <begin position="334"/>
        <end position="359"/>
    </location>
</feature>
<feature type="transmembrane region" description="Helical" evidence="4">
    <location>
        <begin position="310"/>
        <end position="328"/>
    </location>
</feature>
<dbReference type="GO" id="GO:0022857">
    <property type="term" value="F:transmembrane transporter activity"/>
    <property type="evidence" value="ECO:0007669"/>
    <property type="project" value="InterPro"/>
</dbReference>
<evidence type="ECO:0000256" key="4">
    <source>
        <dbReference type="SAM" id="Phobius"/>
    </source>
</evidence>
<feature type="transmembrane region" description="Helical" evidence="4">
    <location>
        <begin position="112"/>
        <end position="132"/>
    </location>
</feature>
<dbReference type="InterPro" id="IPR036259">
    <property type="entry name" value="MFS_trans_sf"/>
</dbReference>
<reference evidence="6 7" key="1">
    <citation type="journal article" date="2018" name="New Phytol.">
        <title>Comparative genomics and transcriptomics depict ericoid mycorrhizal fungi as versatile saprotrophs and plant mutualists.</title>
        <authorList>
            <person name="Martino E."/>
            <person name="Morin E."/>
            <person name="Grelet G.A."/>
            <person name="Kuo A."/>
            <person name="Kohler A."/>
            <person name="Daghino S."/>
            <person name="Barry K.W."/>
            <person name="Cichocki N."/>
            <person name="Clum A."/>
            <person name="Dockter R.B."/>
            <person name="Hainaut M."/>
            <person name="Kuo R.C."/>
            <person name="LaButti K."/>
            <person name="Lindahl B.D."/>
            <person name="Lindquist E.A."/>
            <person name="Lipzen A."/>
            <person name="Khouja H.R."/>
            <person name="Magnuson J."/>
            <person name="Murat C."/>
            <person name="Ohm R.A."/>
            <person name="Singer S.W."/>
            <person name="Spatafora J.W."/>
            <person name="Wang M."/>
            <person name="Veneault-Fourrey C."/>
            <person name="Henrissat B."/>
            <person name="Grigoriev I.V."/>
            <person name="Martin F.M."/>
            <person name="Perotto S."/>
        </authorList>
    </citation>
    <scope>NUCLEOTIDE SEQUENCE [LARGE SCALE GENOMIC DNA]</scope>
    <source>
        <strain evidence="6 7">ATCC 22711</strain>
    </source>
</reference>
<dbReference type="SUPFAM" id="SSF103473">
    <property type="entry name" value="MFS general substrate transporter"/>
    <property type="match status" value="1"/>
</dbReference>
<organism evidence="6 7">
    <name type="scientific">Amorphotheca resinae ATCC 22711</name>
    <dbReference type="NCBI Taxonomy" id="857342"/>
    <lineage>
        <taxon>Eukaryota</taxon>
        <taxon>Fungi</taxon>
        <taxon>Dikarya</taxon>
        <taxon>Ascomycota</taxon>
        <taxon>Pezizomycotina</taxon>
        <taxon>Leotiomycetes</taxon>
        <taxon>Helotiales</taxon>
        <taxon>Amorphothecaceae</taxon>
        <taxon>Amorphotheca</taxon>
    </lineage>
</organism>
<keyword evidence="4" id="KW-0812">Transmembrane</keyword>
<feature type="transmembrane region" description="Helical" evidence="4">
    <location>
        <begin position="52"/>
        <end position="71"/>
    </location>
</feature>
<feature type="transmembrane region" description="Helical" evidence="4">
    <location>
        <begin position="279"/>
        <end position="298"/>
    </location>
</feature>